<sequence>MNPKVKNMIYCSMFACIIAILAQIKIDLPSLVPITLQTLGIYLISCYLKPKLAFISTVVYLFMGIIGLPVFTGFKGGIGVLLGPTGGYIFSFPIMVSITSLIINKNKTTSFKILAMIIGTIVCYLIGTLWFIFITDNSFVLALSMCVIPFIPGNIFKIAAALILSNKIKI</sequence>
<dbReference type="Proteomes" id="UP000196258">
    <property type="component" value="Unassembled WGS sequence"/>
</dbReference>
<dbReference type="PANTHER" id="PTHR34295">
    <property type="entry name" value="BIOTIN TRANSPORTER BIOY"/>
    <property type="match status" value="1"/>
</dbReference>
<feature type="transmembrane region" description="Helical" evidence="3">
    <location>
        <begin position="78"/>
        <end position="101"/>
    </location>
</feature>
<dbReference type="Gene3D" id="1.10.1760.20">
    <property type="match status" value="1"/>
</dbReference>
<reference evidence="5" key="1">
    <citation type="submission" date="2017-04" db="EMBL/GenBank/DDBJ databases">
        <title>Function of individual gut microbiota members based on whole genome sequencing of pure cultures obtained from chicken caecum.</title>
        <authorList>
            <person name="Medvecky M."/>
            <person name="Cejkova D."/>
            <person name="Polansky O."/>
            <person name="Karasova D."/>
            <person name="Kubasova T."/>
            <person name="Cizek A."/>
            <person name="Rychlik I."/>
        </authorList>
    </citation>
    <scope>NUCLEOTIDE SEQUENCE [LARGE SCALE GENOMIC DNA]</scope>
    <source>
        <strain evidence="5">An149</strain>
    </source>
</reference>
<evidence type="ECO:0000256" key="1">
    <source>
        <dbReference type="ARBA" id="ARBA00010692"/>
    </source>
</evidence>
<feature type="transmembrane region" description="Helical" evidence="3">
    <location>
        <begin position="113"/>
        <end position="133"/>
    </location>
</feature>
<gene>
    <name evidence="4" type="ORF">B5E91_00775</name>
</gene>
<keyword evidence="2" id="KW-0813">Transport</keyword>
<dbReference type="GO" id="GO:0005886">
    <property type="term" value="C:plasma membrane"/>
    <property type="evidence" value="ECO:0007669"/>
    <property type="project" value="UniProtKB-SubCell"/>
</dbReference>
<name>A0A1Y4QN57_9FIRM</name>
<feature type="transmembrane region" description="Helical" evidence="3">
    <location>
        <begin position="139"/>
        <end position="164"/>
    </location>
</feature>
<keyword evidence="3" id="KW-1133">Transmembrane helix</keyword>
<feature type="transmembrane region" description="Helical" evidence="3">
    <location>
        <begin position="30"/>
        <end position="48"/>
    </location>
</feature>
<evidence type="ECO:0000256" key="3">
    <source>
        <dbReference type="SAM" id="Phobius"/>
    </source>
</evidence>
<dbReference type="EMBL" id="NFLB01000001">
    <property type="protein sequence ID" value="OUQ06490.1"/>
    <property type="molecule type" value="Genomic_DNA"/>
</dbReference>
<dbReference type="AlphaFoldDB" id="A0A1Y4QN57"/>
<feature type="transmembrane region" description="Helical" evidence="3">
    <location>
        <begin position="7"/>
        <end position="24"/>
    </location>
</feature>
<dbReference type="RefSeq" id="WP_087253855.1">
    <property type="nucleotide sequence ID" value="NZ_NFLB01000001.1"/>
</dbReference>
<keyword evidence="3" id="KW-0812">Transmembrane</keyword>
<dbReference type="GO" id="GO:0015225">
    <property type="term" value="F:biotin transmembrane transporter activity"/>
    <property type="evidence" value="ECO:0007669"/>
    <property type="project" value="UniProtKB-UniRule"/>
</dbReference>
<comment type="caution">
    <text evidence="4">The sequence shown here is derived from an EMBL/GenBank/DDBJ whole genome shotgun (WGS) entry which is preliminary data.</text>
</comment>
<dbReference type="Pfam" id="PF02632">
    <property type="entry name" value="BioY"/>
    <property type="match status" value="1"/>
</dbReference>
<evidence type="ECO:0000313" key="4">
    <source>
        <dbReference type="EMBL" id="OUQ06490.1"/>
    </source>
</evidence>
<keyword evidence="2 3" id="KW-0472">Membrane</keyword>
<protein>
    <recommendedName>
        <fullName evidence="2">Biotin transporter</fullName>
    </recommendedName>
</protein>
<dbReference type="PANTHER" id="PTHR34295:SF1">
    <property type="entry name" value="BIOTIN TRANSPORTER BIOY"/>
    <property type="match status" value="1"/>
</dbReference>
<organism evidence="4 5">
    <name type="scientific">Thomasclavelia spiroformis</name>
    <dbReference type="NCBI Taxonomy" id="29348"/>
    <lineage>
        <taxon>Bacteria</taxon>
        <taxon>Bacillati</taxon>
        <taxon>Bacillota</taxon>
        <taxon>Erysipelotrichia</taxon>
        <taxon>Erysipelotrichales</taxon>
        <taxon>Coprobacillaceae</taxon>
        <taxon>Thomasclavelia</taxon>
    </lineage>
</organism>
<keyword evidence="2" id="KW-1003">Cell membrane</keyword>
<comment type="similarity">
    <text evidence="1 2">Belongs to the BioY family.</text>
</comment>
<feature type="transmembrane region" description="Helical" evidence="3">
    <location>
        <begin position="53"/>
        <end position="72"/>
    </location>
</feature>
<evidence type="ECO:0000256" key="2">
    <source>
        <dbReference type="PIRNR" id="PIRNR016661"/>
    </source>
</evidence>
<comment type="subcellular location">
    <subcellularLocation>
        <location evidence="2">Cell membrane</location>
        <topology evidence="2">Multi-pass membrane protein</topology>
    </subcellularLocation>
</comment>
<dbReference type="PIRSF" id="PIRSF016661">
    <property type="entry name" value="BioY"/>
    <property type="match status" value="1"/>
</dbReference>
<dbReference type="InterPro" id="IPR003784">
    <property type="entry name" value="BioY"/>
</dbReference>
<evidence type="ECO:0000313" key="5">
    <source>
        <dbReference type="Proteomes" id="UP000196258"/>
    </source>
</evidence>
<accession>A0A1Y4QN57</accession>
<proteinExistence type="inferred from homology"/>